<evidence type="ECO:0000313" key="1">
    <source>
        <dbReference type="EMBL" id="JAS03854.1"/>
    </source>
</evidence>
<sequence>MTKTVSPTDLISMVQQNIINETDENVVFNFDIYDQANRQCVYLSKSKQRVPVNCSNKFPALCYGDTYGRRKQQPNTVISVSKLCPEDFEKLARSCS</sequence>
<name>A0A194AKJ3_PINFU</name>
<dbReference type="AlphaFoldDB" id="A0A194AKJ3"/>
<accession>A0A194AKJ3</accession>
<reference evidence="1" key="1">
    <citation type="submission" date="2016-03" db="EMBL/GenBank/DDBJ databases">
        <authorList>
            <person name="Ploux O."/>
        </authorList>
    </citation>
    <scope>NUCLEOTIDE SEQUENCE</scope>
    <source>
        <tissue evidence="1">Mantle</tissue>
    </source>
</reference>
<dbReference type="EMBL" id="GELH01000417">
    <property type="protein sequence ID" value="JAS03855.1"/>
    <property type="molecule type" value="Transcribed_RNA"/>
</dbReference>
<proteinExistence type="predicted"/>
<dbReference type="EMBL" id="GELH01000418">
    <property type="protein sequence ID" value="JAS03854.1"/>
    <property type="molecule type" value="Transcribed_RNA"/>
</dbReference>
<organism evidence="1">
    <name type="scientific">Pinctada fucata</name>
    <name type="common">Akoya pearl oyster</name>
    <name type="synonym">Pinctada imbricata fucata</name>
    <dbReference type="NCBI Taxonomy" id="50426"/>
    <lineage>
        <taxon>Eukaryota</taxon>
        <taxon>Metazoa</taxon>
        <taxon>Spiralia</taxon>
        <taxon>Lophotrochozoa</taxon>
        <taxon>Mollusca</taxon>
        <taxon>Bivalvia</taxon>
        <taxon>Autobranchia</taxon>
        <taxon>Pteriomorphia</taxon>
        <taxon>Pterioida</taxon>
        <taxon>Pterioidea</taxon>
        <taxon>Pteriidae</taxon>
        <taxon>Pinctada</taxon>
    </lineage>
</organism>
<protein>
    <submittedName>
        <fullName evidence="1">Uncharacterized protein</fullName>
    </submittedName>
</protein>